<name>A0AAV4UFE5_CAEEX</name>
<dbReference type="AlphaFoldDB" id="A0AAV4UFE5"/>
<sequence>MRSRVKILSLFFFGPPFRRLDEHLDANNNDEKAREIKNSSKRASLWKGPQESMTATVKKNTPSDPFWQELVIGKRN</sequence>
<dbReference type="EMBL" id="BPLR01012776">
    <property type="protein sequence ID" value="GIY56530.1"/>
    <property type="molecule type" value="Genomic_DNA"/>
</dbReference>
<evidence type="ECO:0000313" key="3">
    <source>
        <dbReference type="Proteomes" id="UP001054945"/>
    </source>
</evidence>
<evidence type="ECO:0000256" key="1">
    <source>
        <dbReference type="SAM" id="MobiDB-lite"/>
    </source>
</evidence>
<feature type="region of interest" description="Disordered" evidence="1">
    <location>
        <begin position="31"/>
        <end position="60"/>
    </location>
</feature>
<organism evidence="2 3">
    <name type="scientific">Caerostris extrusa</name>
    <name type="common">Bark spider</name>
    <name type="synonym">Caerostris bankana</name>
    <dbReference type="NCBI Taxonomy" id="172846"/>
    <lineage>
        <taxon>Eukaryota</taxon>
        <taxon>Metazoa</taxon>
        <taxon>Ecdysozoa</taxon>
        <taxon>Arthropoda</taxon>
        <taxon>Chelicerata</taxon>
        <taxon>Arachnida</taxon>
        <taxon>Araneae</taxon>
        <taxon>Araneomorphae</taxon>
        <taxon>Entelegynae</taxon>
        <taxon>Araneoidea</taxon>
        <taxon>Araneidae</taxon>
        <taxon>Caerostris</taxon>
    </lineage>
</organism>
<reference evidence="2 3" key="1">
    <citation type="submission" date="2021-06" db="EMBL/GenBank/DDBJ databases">
        <title>Caerostris extrusa draft genome.</title>
        <authorList>
            <person name="Kono N."/>
            <person name="Arakawa K."/>
        </authorList>
    </citation>
    <scope>NUCLEOTIDE SEQUENCE [LARGE SCALE GENOMIC DNA]</scope>
</reference>
<gene>
    <name evidence="2" type="ORF">CEXT_260541</name>
</gene>
<accession>A0AAV4UFE5</accession>
<proteinExistence type="predicted"/>
<dbReference type="Proteomes" id="UP001054945">
    <property type="component" value="Unassembled WGS sequence"/>
</dbReference>
<keyword evidence="3" id="KW-1185">Reference proteome</keyword>
<comment type="caution">
    <text evidence="2">The sequence shown here is derived from an EMBL/GenBank/DDBJ whole genome shotgun (WGS) entry which is preliminary data.</text>
</comment>
<evidence type="ECO:0000313" key="2">
    <source>
        <dbReference type="EMBL" id="GIY56530.1"/>
    </source>
</evidence>
<feature type="compositionally biased region" description="Polar residues" evidence="1">
    <location>
        <begin position="51"/>
        <end position="60"/>
    </location>
</feature>
<protein>
    <submittedName>
        <fullName evidence="2">Uncharacterized protein</fullName>
    </submittedName>
</protein>